<gene>
    <name evidence="1" type="ORF">NCTC7406_00820</name>
</gene>
<accession>A0A3S4EMU5</accession>
<dbReference type="Proteomes" id="UP000276345">
    <property type="component" value="Chromosome"/>
</dbReference>
<name>A0A3S4EMU5_SALET</name>
<proteinExistence type="predicted"/>
<reference evidence="1 2" key="1">
    <citation type="submission" date="2018-12" db="EMBL/GenBank/DDBJ databases">
        <authorList>
            <consortium name="Pathogen Informatics"/>
        </authorList>
    </citation>
    <scope>NUCLEOTIDE SEQUENCE [LARGE SCALE GENOMIC DNA]</scope>
    <source>
        <strain evidence="1 2">NCTC7406</strain>
    </source>
</reference>
<dbReference type="AlphaFoldDB" id="A0A3S4EMU5"/>
<evidence type="ECO:0000313" key="2">
    <source>
        <dbReference type="Proteomes" id="UP000276345"/>
    </source>
</evidence>
<evidence type="ECO:0000313" key="1">
    <source>
        <dbReference type="EMBL" id="VEA03350.1"/>
    </source>
</evidence>
<organism evidence="1 2">
    <name type="scientific">Salmonella enterica subsp. enterica serovar Sanjuan</name>
    <dbReference type="NCBI Taxonomy" id="1160765"/>
    <lineage>
        <taxon>Bacteria</taxon>
        <taxon>Pseudomonadati</taxon>
        <taxon>Pseudomonadota</taxon>
        <taxon>Gammaproteobacteria</taxon>
        <taxon>Enterobacterales</taxon>
        <taxon>Enterobacteriaceae</taxon>
        <taxon>Salmonella</taxon>
    </lineage>
</organism>
<sequence>MDTEHCTQEIDDTGTQTPVRKFAQDLRMNAWRKILGEAAGEVDLEKPASAACWTAIRARAKANTDIYDAVFDFVPKEYITKSDDSDINEKTSGVSEKKSNVAPASLWPVYMSKCNSPKEAMKHMPFSEDFWMNSKGVVKSAEKLRGVKGYITLFPVHWTEGENNLVDYHSALIN</sequence>
<dbReference type="EMBL" id="LR134142">
    <property type="protein sequence ID" value="VEA03350.1"/>
    <property type="molecule type" value="Genomic_DNA"/>
</dbReference>
<protein>
    <submittedName>
        <fullName evidence="1">Uncharacterized protein</fullName>
    </submittedName>
</protein>